<dbReference type="AlphaFoldDB" id="V4A0L6"/>
<dbReference type="GeneID" id="20249563"/>
<dbReference type="KEGG" id="lgi:LOTGIDRAFT_234510"/>
<evidence type="ECO:0000313" key="3">
    <source>
        <dbReference type="Proteomes" id="UP000030746"/>
    </source>
</evidence>
<keyword evidence="1" id="KW-0472">Membrane</keyword>
<dbReference type="Proteomes" id="UP000030746">
    <property type="component" value="Unassembled WGS sequence"/>
</dbReference>
<feature type="transmembrane region" description="Helical" evidence="1">
    <location>
        <begin position="17"/>
        <end position="34"/>
    </location>
</feature>
<keyword evidence="1" id="KW-0812">Transmembrane</keyword>
<gene>
    <name evidence="2" type="ORF">LOTGIDRAFT_234510</name>
</gene>
<feature type="transmembrane region" description="Helical" evidence="1">
    <location>
        <begin position="78"/>
        <end position="102"/>
    </location>
</feature>
<evidence type="ECO:0000256" key="1">
    <source>
        <dbReference type="SAM" id="Phobius"/>
    </source>
</evidence>
<evidence type="ECO:0000313" key="2">
    <source>
        <dbReference type="EMBL" id="ESO88445.1"/>
    </source>
</evidence>
<reference evidence="2 3" key="1">
    <citation type="journal article" date="2013" name="Nature">
        <title>Insights into bilaterian evolution from three spiralian genomes.</title>
        <authorList>
            <person name="Simakov O."/>
            <person name="Marletaz F."/>
            <person name="Cho S.J."/>
            <person name="Edsinger-Gonzales E."/>
            <person name="Havlak P."/>
            <person name="Hellsten U."/>
            <person name="Kuo D.H."/>
            <person name="Larsson T."/>
            <person name="Lv J."/>
            <person name="Arendt D."/>
            <person name="Savage R."/>
            <person name="Osoegawa K."/>
            <person name="de Jong P."/>
            <person name="Grimwood J."/>
            <person name="Chapman J.A."/>
            <person name="Shapiro H."/>
            <person name="Aerts A."/>
            <person name="Otillar R.P."/>
            <person name="Terry A.Y."/>
            <person name="Boore J.L."/>
            <person name="Grigoriev I.V."/>
            <person name="Lindberg D.R."/>
            <person name="Seaver E.C."/>
            <person name="Weisblat D.A."/>
            <person name="Putnam N.H."/>
            <person name="Rokhsar D.S."/>
        </authorList>
    </citation>
    <scope>NUCLEOTIDE SEQUENCE [LARGE SCALE GENOMIC DNA]</scope>
</reference>
<protein>
    <submittedName>
        <fullName evidence="2">Uncharacterized protein</fullName>
    </submittedName>
</protein>
<name>V4A0L6_LOTGI</name>
<dbReference type="RefSeq" id="XP_009060853.1">
    <property type="nucleotide sequence ID" value="XM_009062605.1"/>
</dbReference>
<sequence length="123" mass="13159">MTSVCIPSYNWTCLGMGAGYAVSGIVLIILHYTCSRPCGLSWGIDFNLGAGVLTCLITGIIQILFLTCVMEDKNTDDIGYGFSIAVVAIGFIMVIANSYVLFVRGKERKTCTQCPGKKLSAAC</sequence>
<keyword evidence="1" id="KW-1133">Transmembrane helix</keyword>
<organism evidence="2 3">
    <name type="scientific">Lottia gigantea</name>
    <name type="common">Giant owl limpet</name>
    <dbReference type="NCBI Taxonomy" id="225164"/>
    <lineage>
        <taxon>Eukaryota</taxon>
        <taxon>Metazoa</taxon>
        <taxon>Spiralia</taxon>
        <taxon>Lophotrochozoa</taxon>
        <taxon>Mollusca</taxon>
        <taxon>Gastropoda</taxon>
        <taxon>Patellogastropoda</taxon>
        <taxon>Lottioidea</taxon>
        <taxon>Lottiidae</taxon>
        <taxon>Lottia</taxon>
    </lineage>
</organism>
<dbReference type="EMBL" id="KB202685">
    <property type="protein sequence ID" value="ESO88445.1"/>
    <property type="molecule type" value="Genomic_DNA"/>
</dbReference>
<accession>V4A0L6</accession>
<feature type="transmembrane region" description="Helical" evidence="1">
    <location>
        <begin position="46"/>
        <end position="66"/>
    </location>
</feature>
<dbReference type="HOGENOM" id="CLU_2017835_0_0_1"/>
<keyword evidence="3" id="KW-1185">Reference proteome</keyword>
<dbReference type="CTD" id="20249563"/>
<proteinExistence type="predicted"/>